<feature type="region of interest" description="Disordered" evidence="8">
    <location>
        <begin position="657"/>
        <end position="684"/>
    </location>
</feature>
<feature type="compositionally biased region" description="Low complexity" evidence="8">
    <location>
        <begin position="86"/>
        <end position="99"/>
    </location>
</feature>
<gene>
    <name evidence="11" type="ORF">TIFTF001_001222</name>
</gene>
<name>A0AA88CR24_FICCA</name>
<dbReference type="SUPFAM" id="SSF54928">
    <property type="entry name" value="RNA-binding domain, RBD"/>
    <property type="match status" value="1"/>
</dbReference>
<dbReference type="InterPro" id="IPR034365">
    <property type="entry name" value="AtC3H46-like_RRM"/>
</dbReference>
<dbReference type="PANTHER" id="PTHR24009:SF41">
    <property type="entry name" value="ZINC FINGER CCCH DOMAIN-CONTAINING PROTEIN 55"/>
    <property type="match status" value="1"/>
</dbReference>
<dbReference type="GO" id="GO:0003677">
    <property type="term" value="F:DNA binding"/>
    <property type="evidence" value="ECO:0007669"/>
    <property type="project" value="UniProtKB-KW"/>
</dbReference>
<accession>A0AA88CR24</accession>
<evidence type="ECO:0000256" key="4">
    <source>
        <dbReference type="ARBA" id="ARBA00022884"/>
    </source>
</evidence>
<dbReference type="InterPro" id="IPR035979">
    <property type="entry name" value="RBD_domain_sf"/>
</dbReference>
<dbReference type="InterPro" id="IPR000504">
    <property type="entry name" value="RRM_dom"/>
</dbReference>
<dbReference type="PROSITE" id="PS50102">
    <property type="entry name" value="RRM"/>
    <property type="match status" value="1"/>
</dbReference>
<evidence type="ECO:0000256" key="8">
    <source>
        <dbReference type="SAM" id="MobiDB-lite"/>
    </source>
</evidence>
<dbReference type="InterPro" id="IPR056276">
    <property type="entry name" value="AtC3H46-like_PABC-like"/>
</dbReference>
<evidence type="ECO:0000313" key="12">
    <source>
        <dbReference type="Proteomes" id="UP001187192"/>
    </source>
</evidence>
<evidence type="ECO:0000256" key="7">
    <source>
        <dbReference type="PROSITE-ProRule" id="PRU00723"/>
    </source>
</evidence>
<evidence type="ECO:0008006" key="13">
    <source>
        <dbReference type="Google" id="ProtNLM"/>
    </source>
</evidence>
<dbReference type="SMART" id="SM00360">
    <property type="entry name" value="RRM"/>
    <property type="match status" value="1"/>
</dbReference>
<dbReference type="PROSITE" id="PS50103">
    <property type="entry name" value="ZF_C3H1"/>
    <property type="match status" value="1"/>
</dbReference>
<dbReference type="Pfam" id="PF00076">
    <property type="entry name" value="RRM_1"/>
    <property type="match status" value="1"/>
</dbReference>
<dbReference type="Pfam" id="PF00642">
    <property type="entry name" value="zf-CCCH"/>
    <property type="match status" value="1"/>
</dbReference>
<feature type="domain" description="RRM" evidence="9">
    <location>
        <begin position="376"/>
        <end position="452"/>
    </location>
</feature>
<dbReference type="PANTHER" id="PTHR24009">
    <property type="entry name" value="RNA-BINDING (RRM/RBD/RNP MOTIFS)"/>
    <property type="match status" value="1"/>
</dbReference>
<dbReference type="CDD" id="cd12458">
    <property type="entry name" value="RRM_AtC3H46_like"/>
    <property type="match status" value="1"/>
</dbReference>
<evidence type="ECO:0000256" key="5">
    <source>
        <dbReference type="ARBA" id="ARBA00023125"/>
    </source>
</evidence>
<dbReference type="InterPro" id="IPR036855">
    <property type="entry name" value="Znf_CCCH_sf"/>
</dbReference>
<dbReference type="SMART" id="SM00356">
    <property type="entry name" value="ZnF_C3H1"/>
    <property type="match status" value="1"/>
</dbReference>
<reference evidence="11" key="1">
    <citation type="submission" date="2023-07" db="EMBL/GenBank/DDBJ databases">
        <title>draft genome sequence of fig (Ficus carica).</title>
        <authorList>
            <person name="Takahashi T."/>
            <person name="Nishimura K."/>
        </authorList>
    </citation>
    <scope>NUCLEOTIDE SEQUENCE</scope>
</reference>
<evidence type="ECO:0000256" key="6">
    <source>
        <dbReference type="PROSITE-ProRule" id="PRU00176"/>
    </source>
</evidence>
<feature type="domain" description="C3H1-type" evidence="10">
    <location>
        <begin position="232"/>
        <end position="259"/>
    </location>
</feature>
<keyword evidence="3 7" id="KW-0862">Zinc</keyword>
<dbReference type="GO" id="GO:0008270">
    <property type="term" value="F:zinc ion binding"/>
    <property type="evidence" value="ECO:0007669"/>
    <property type="project" value="UniProtKB-KW"/>
</dbReference>
<feature type="region of interest" description="Disordered" evidence="8">
    <location>
        <begin position="64"/>
        <end position="122"/>
    </location>
</feature>
<evidence type="ECO:0000256" key="3">
    <source>
        <dbReference type="ARBA" id="ARBA00022833"/>
    </source>
</evidence>
<sequence>MDSYEATNMVFSKIKSVDPENASKIMGYILIQDLADKDLVRLAYGPDTLLHSLIVRAKIHLGLSSNTSSTPSTPSSPSPLNPIARPSNSNSNPFSQSSPRIIPNGGFDFKNPSSPSSNSGWPLSGFSNNPAISPKSGPLLSYDNIRSAPLPFHHKNGGAGDGGELIDENQLTEYLSFLNGSEDLAVDPRMEFGHGVQDWPGAHSMSNGDAHFLHRRSFSASDASFVSDDSGLGGFKPCLYFARGFCKNGSNCKFVHGGCGGGGFGDSSDAASVVVGSPSGKFDGFEQHEEMLRLKAAQQQQQQRLAAASQLMSGVSPSVYNKYMNFLLQQQNDPQRAAAAAALMMGEEFYKFRRCRSERNEFLSMASAEKMNSASRQIYLTFPAESTFKDEDVSEYFNKFGPVQDVRIPYQQKRMFGFVTFVHPETVRFILSKGNPHFICDSRVLVKPYKEKGKILDKRQQQQQQQLERGEFSTCLSPSGMDSREAYDLHLGGRMYYDTQNILLRRKLEQAEFQQAIELQGRRLMNLQLPELKNDRTSHHQRSLSVGAPVHLPPQSLSLTNQNVILPFDSNKQEEVTEDCDDSPAATISLTSAVAARQHQQEGDAASIHNDGKEHVSTLEDLDLHKSVEQVLPDNLFASPTKSAGEHISDFSTTAVEVNESTASPSENHLSLPVTYAGNTASDQ</sequence>
<organism evidence="11 12">
    <name type="scientific">Ficus carica</name>
    <name type="common">Common fig</name>
    <dbReference type="NCBI Taxonomy" id="3494"/>
    <lineage>
        <taxon>Eukaryota</taxon>
        <taxon>Viridiplantae</taxon>
        <taxon>Streptophyta</taxon>
        <taxon>Embryophyta</taxon>
        <taxon>Tracheophyta</taxon>
        <taxon>Spermatophyta</taxon>
        <taxon>Magnoliopsida</taxon>
        <taxon>eudicotyledons</taxon>
        <taxon>Gunneridae</taxon>
        <taxon>Pentapetalae</taxon>
        <taxon>rosids</taxon>
        <taxon>fabids</taxon>
        <taxon>Rosales</taxon>
        <taxon>Moraceae</taxon>
        <taxon>Ficeae</taxon>
        <taxon>Ficus</taxon>
    </lineage>
</organism>
<dbReference type="EMBL" id="BTGU01000001">
    <property type="protein sequence ID" value="GMN26202.1"/>
    <property type="molecule type" value="Genomic_DNA"/>
</dbReference>
<dbReference type="AlphaFoldDB" id="A0AA88CR24"/>
<protein>
    <recommendedName>
        <fullName evidence="13">Zinc finger CCCH domain-containing protein 55-like</fullName>
    </recommendedName>
</protein>
<keyword evidence="1 7" id="KW-0479">Metal-binding</keyword>
<evidence type="ECO:0000256" key="2">
    <source>
        <dbReference type="ARBA" id="ARBA00022771"/>
    </source>
</evidence>
<dbReference type="SUPFAM" id="SSF90229">
    <property type="entry name" value="CCCH zinc finger"/>
    <property type="match status" value="1"/>
</dbReference>
<keyword evidence="4 6" id="KW-0694">RNA-binding</keyword>
<dbReference type="GO" id="GO:0003723">
    <property type="term" value="F:RNA binding"/>
    <property type="evidence" value="ECO:0007669"/>
    <property type="project" value="UniProtKB-UniRule"/>
</dbReference>
<dbReference type="Pfam" id="PF23182">
    <property type="entry name" value="PABC_AtC3H46"/>
    <property type="match status" value="1"/>
</dbReference>
<evidence type="ECO:0000313" key="11">
    <source>
        <dbReference type="EMBL" id="GMN26202.1"/>
    </source>
</evidence>
<keyword evidence="2 7" id="KW-0863">Zinc-finger</keyword>
<feature type="zinc finger region" description="C3H1-type" evidence="7">
    <location>
        <begin position="232"/>
        <end position="259"/>
    </location>
</feature>
<keyword evidence="5" id="KW-0238">DNA-binding</keyword>
<feature type="compositionally biased region" description="Polar residues" evidence="8">
    <location>
        <begin position="657"/>
        <end position="669"/>
    </location>
</feature>
<feature type="compositionally biased region" description="Low complexity" evidence="8">
    <location>
        <begin position="64"/>
        <end position="73"/>
    </location>
</feature>
<proteinExistence type="predicted"/>
<keyword evidence="12" id="KW-1185">Reference proteome</keyword>
<dbReference type="InterPro" id="IPR000571">
    <property type="entry name" value="Znf_CCCH"/>
</dbReference>
<evidence type="ECO:0000259" key="9">
    <source>
        <dbReference type="PROSITE" id="PS50102"/>
    </source>
</evidence>
<dbReference type="FunFam" id="3.30.70.330:FF:000678">
    <property type="entry name" value="zinc finger CCCH domain-containing protein 53-like isoform X2"/>
    <property type="match status" value="1"/>
</dbReference>
<comment type="caution">
    <text evidence="11">The sequence shown here is derived from an EMBL/GenBank/DDBJ whole genome shotgun (WGS) entry which is preliminary data.</text>
</comment>
<dbReference type="Proteomes" id="UP001187192">
    <property type="component" value="Unassembled WGS sequence"/>
</dbReference>
<evidence type="ECO:0000259" key="10">
    <source>
        <dbReference type="PROSITE" id="PS50103"/>
    </source>
</evidence>
<dbReference type="InterPro" id="IPR012677">
    <property type="entry name" value="Nucleotide-bd_a/b_plait_sf"/>
</dbReference>
<dbReference type="Gene3D" id="3.30.70.330">
    <property type="match status" value="1"/>
</dbReference>
<evidence type="ECO:0000256" key="1">
    <source>
        <dbReference type="ARBA" id="ARBA00022723"/>
    </source>
</evidence>